<reference evidence="1" key="1">
    <citation type="submission" date="2020-08" db="EMBL/GenBank/DDBJ databases">
        <title>Multicomponent nature underlies the extraordinary mechanical properties of spider dragline silk.</title>
        <authorList>
            <person name="Kono N."/>
            <person name="Nakamura H."/>
            <person name="Mori M."/>
            <person name="Yoshida Y."/>
            <person name="Ohtoshi R."/>
            <person name="Malay A.D."/>
            <person name="Moran D.A.P."/>
            <person name="Tomita M."/>
            <person name="Numata K."/>
            <person name="Arakawa K."/>
        </authorList>
    </citation>
    <scope>NUCLEOTIDE SEQUENCE</scope>
</reference>
<dbReference type="AlphaFoldDB" id="A0A8X6W6K6"/>
<evidence type="ECO:0000313" key="1">
    <source>
        <dbReference type="EMBL" id="GFY29109.1"/>
    </source>
</evidence>
<comment type="caution">
    <text evidence="1">The sequence shown here is derived from an EMBL/GenBank/DDBJ whole genome shotgun (WGS) entry which is preliminary data.</text>
</comment>
<organism evidence="1 2">
    <name type="scientific">Trichonephila clavipes</name>
    <name type="common">Golden silk orbweaver</name>
    <name type="synonym">Nephila clavipes</name>
    <dbReference type="NCBI Taxonomy" id="2585209"/>
    <lineage>
        <taxon>Eukaryota</taxon>
        <taxon>Metazoa</taxon>
        <taxon>Ecdysozoa</taxon>
        <taxon>Arthropoda</taxon>
        <taxon>Chelicerata</taxon>
        <taxon>Arachnida</taxon>
        <taxon>Araneae</taxon>
        <taxon>Araneomorphae</taxon>
        <taxon>Entelegynae</taxon>
        <taxon>Araneoidea</taxon>
        <taxon>Nephilidae</taxon>
        <taxon>Trichonephila</taxon>
    </lineage>
</organism>
<evidence type="ECO:0000313" key="2">
    <source>
        <dbReference type="Proteomes" id="UP000887159"/>
    </source>
</evidence>
<sequence length="102" mass="11211">MFHKTSAISVVFHGFADASSLHTISNSKVSWNKKHPMILPAGNRDNATNFTGASAELKHLYKLVIIDETTASLFASKGIKWKFLLPRAPNVGGLWEAEAMQN</sequence>
<protein>
    <submittedName>
        <fullName evidence="1">Integrase catalytic domain-containing protein</fullName>
    </submittedName>
</protein>
<dbReference type="Proteomes" id="UP000887159">
    <property type="component" value="Unassembled WGS sequence"/>
</dbReference>
<name>A0A8X6W6K6_TRICX</name>
<dbReference type="EMBL" id="BMAU01021387">
    <property type="protein sequence ID" value="GFY29109.1"/>
    <property type="molecule type" value="Genomic_DNA"/>
</dbReference>
<keyword evidence="2" id="KW-1185">Reference proteome</keyword>
<gene>
    <name evidence="1" type="primary">AVEN_68476_1</name>
    <name evidence="1" type="ORF">TNCV_4722371</name>
</gene>
<proteinExistence type="predicted"/>
<accession>A0A8X6W6K6</accession>